<dbReference type="Proteomes" id="UP000279833">
    <property type="component" value="Unassembled WGS sequence"/>
</dbReference>
<feature type="compositionally biased region" description="Basic and acidic residues" evidence="1">
    <location>
        <begin position="76"/>
        <end position="92"/>
    </location>
</feature>
<organism evidence="2 3">
    <name type="scientific">Schistosoma curassoni</name>
    <dbReference type="NCBI Taxonomy" id="6186"/>
    <lineage>
        <taxon>Eukaryota</taxon>
        <taxon>Metazoa</taxon>
        <taxon>Spiralia</taxon>
        <taxon>Lophotrochozoa</taxon>
        <taxon>Platyhelminthes</taxon>
        <taxon>Trematoda</taxon>
        <taxon>Digenea</taxon>
        <taxon>Strigeidida</taxon>
        <taxon>Schistosomatoidea</taxon>
        <taxon>Schistosomatidae</taxon>
        <taxon>Schistosoma</taxon>
    </lineage>
</organism>
<gene>
    <name evidence="2" type="ORF">SCUD_LOCUS3459</name>
</gene>
<dbReference type="PANTHER" id="PTHR47027:SF25">
    <property type="entry name" value="REVERSE TRANSCRIPTASE DOMAIN-CONTAINING PROTEIN"/>
    <property type="match status" value="1"/>
</dbReference>
<dbReference type="AlphaFoldDB" id="A0A3P7Y3D1"/>
<proteinExistence type="predicted"/>
<accession>A0A3P7Y3D1</accession>
<sequence length="243" mass="27914">MDRIKEKNKKTAIDNSRTRTEKVQAKADYIEANKQVKKSIRADKNKYVEGLATTAEKAAREGNMKQLYDTTKKLEGNYSKPERPVKDKESRPITEIQQQRNRWVECFEGLLNRPAPMSSPDIEALHTDLPVDFNPPTTEGIRLAIRQIESGKPAGPKNISAETLKVLLNRMKDVVDAQLRDQQAGFRKDRSCTDQIVRLRIIVEQSVEWNSTLYINFIDNGKAFDSVDRRTSWKLLRHYGVPD</sequence>
<keyword evidence="3" id="KW-1185">Reference proteome</keyword>
<evidence type="ECO:0000313" key="2">
    <source>
        <dbReference type="EMBL" id="VDO82056.1"/>
    </source>
</evidence>
<protein>
    <submittedName>
        <fullName evidence="2">Uncharacterized protein</fullName>
    </submittedName>
</protein>
<name>A0A3P7Y3D1_9TREM</name>
<dbReference type="PANTHER" id="PTHR47027">
    <property type="entry name" value="REVERSE TRANSCRIPTASE DOMAIN-CONTAINING PROTEIN"/>
    <property type="match status" value="1"/>
</dbReference>
<evidence type="ECO:0000256" key="1">
    <source>
        <dbReference type="SAM" id="MobiDB-lite"/>
    </source>
</evidence>
<feature type="region of interest" description="Disordered" evidence="1">
    <location>
        <begin position="76"/>
        <end position="96"/>
    </location>
</feature>
<evidence type="ECO:0000313" key="3">
    <source>
        <dbReference type="Proteomes" id="UP000279833"/>
    </source>
</evidence>
<reference evidence="2 3" key="1">
    <citation type="submission" date="2018-11" db="EMBL/GenBank/DDBJ databases">
        <authorList>
            <consortium name="Pathogen Informatics"/>
        </authorList>
    </citation>
    <scope>NUCLEOTIDE SEQUENCE [LARGE SCALE GENOMIC DNA]</scope>
    <source>
        <strain>Dakar</strain>
        <strain evidence="3">Senegal</strain>
    </source>
</reference>
<dbReference type="EMBL" id="UZAK01003936">
    <property type="protein sequence ID" value="VDO82056.1"/>
    <property type="molecule type" value="Genomic_DNA"/>
</dbReference>
<feature type="region of interest" description="Disordered" evidence="1">
    <location>
        <begin position="1"/>
        <end position="20"/>
    </location>
</feature>